<dbReference type="EMBL" id="CP003422">
    <property type="protein sequence ID" value="AFH62928.1"/>
    <property type="molecule type" value="Genomic_DNA"/>
</dbReference>
<dbReference type="KEGG" id="pmw:B2K_19805"/>
<dbReference type="PATRIC" id="fig|997761.3.peg.3883"/>
<dbReference type="HOGENOM" id="CLU_002465_0_0_9"/>
<dbReference type="Gene3D" id="2.60.120.200">
    <property type="match status" value="2"/>
</dbReference>
<dbReference type="SMART" id="SM00560">
    <property type="entry name" value="LamGL"/>
    <property type="match status" value="2"/>
</dbReference>
<proteinExistence type="predicted"/>
<dbReference type="InterPro" id="IPR043750">
    <property type="entry name" value="DUF5695"/>
</dbReference>
<feature type="domain" description="LamG-like jellyroll fold" evidence="4">
    <location>
        <begin position="1079"/>
        <end position="1215"/>
    </location>
</feature>
<dbReference type="InterPro" id="IPR013783">
    <property type="entry name" value="Ig-like_fold"/>
</dbReference>
<evidence type="ECO:0000256" key="3">
    <source>
        <dbReference type="SAM" id="MobiDB-lite"/>
    </source>
</evidence>
<gene>
    <name evidence="5" type="ORF">B2K_19805</name>
</gene>
<dbReference type="Proteomes" id="UP000007392">
    <property type="component" value="Chromosome"/>
</dbReference>
<dbReference type="PANTHER" id="PTHR47635">
    <property type="entry name" value="CUB DOMAIN-CONTAINING PROTEIN"/>
    <property type="match status" value="1"/>
</dbReference>
<dbReference type="PANTHER" id="PTHR47635:SF2">
    <property type="entry name" value="LAMG-LIKE JELLYROLL FOLD DOMAIN-CONTAINING PROTEIN"/>
    <property type="match status" value="1"/>
</dbReference>
<dbReference type="InterPro" id="IPR058094">
    <property type="entry name" value="Ig-like_OmpL47-like"/>
</dbReference>
<sequence length="1798" mass="196041">MKNRSQARRKRLRGNAIICLVFALLTSMLTPMSGGTLAAEPLAGEKLLVEIGDVGEIESLKIEHDLFPTEYVMNAVVAPEQDTADHQWLGELLFTYRLDQGEWQTASTNQSGDVRSIIRSGNEVTVTYAGSRNAGGIRDFKLVESYTTQEDGSLSWKIRVENTSGKKLEIGDYGVPLPFNEQWNYGDAIYETRVVTHSFVGSNSSYITAGRPSGLGSFLLMTPDASTGAGFEYQDRWRVEEHPGSKWAGENGKWTEGLNVFYIHSNVIKSTNRGYLPNTSLHLNAGESNLYGFKFFAVRDEAHMKQKLYEEGLIDVTVVPGMIVPTDQKAKFDLRTKHPIHSVTDAQGLPVPLIDTKDGGHHIYEIQLSRLGPNHVTVQYGDGYRTVLQFYGMDPIAKALEAHSTFMVDKTQWNEPGSIRDKVFDDWMMHTKEKRGVFNGYWGWGDDWGLTHGQFLAEKNALVPVAREITAVDEYLETAIWTNLMNGHHEDYLIHDFLMPEPNDTPTYRGYAYPHVYNTYFSMYKIAKEYPGMVAYKHEPGVYLLRAYNIMKALYEGPVAYNWETGLMGELTTPAIIQALEAEGYADEANDIRAKMERKYTNFKNTTYPYGSEYSYDNTGEEAVYTLAKMQLNNEAEQAKAIGMMEKINRKTRASRGHMPVWYYYTDPVTITGENWWNFQYTVSLAGYAMDDWIRYHSVTGREAEQRLSYAAKIANIGSINTGQISSDPENYGAAAWTFQAERGNLGTLGHGGGRNVPLQNGWRGMTGEADLGLFGALQILSADVAIDPIFGLTGYGANVTELGNTYNIEPTDGLFMKLNLITEKLYIAMNRDQYTRAELSKDKNAVKLNMKNTTPGTPHQTRITFEGLKQGAYEVKVGGVPTGKKLNAFGSKSHLVVNAPAADTYTVELVETTPDPNQAPVVRAGEDRTVTLLEDVTLKGQVEDDGLPQGTLTTRWTLASGPDGGAAVFGSPSALTTSVKVDRPGVYTFRLEGHDSEFTGYDTVILTVNPEPPLPETLAAYPFDENGGQTAADASLNGKDAVLVGSAGWTDGRSGSAVQLGGTNGHVKLPENMMAQTTAFTVAAWTRANKLSDYARLFDFGSGTDTYMFLAPKVGGDMRFSITTGGNRPGEEQSITGPALTAGGWHHVAVTLSGSTGILYIDGREAGRNSNMTLTPQDLGKTKNNYIGKSQYPDPIFDGVVDDFRIYSRALSASEIAGLLTPPVDQIDHLQQVQVTTPAGTAPKLPSSITAFLKDGSQIGVTVNWDAIDPAQYEQSGRSFTVNGTVMGTDLLAAAQVTVTERVIQPYPEPVLRYKLDESSGMGVKDETPHQLNGSIRGQLAWSPAGHQGGALLFNGDMGNYIDAGTSSLLQPKDITVSYWIKRTESMNTRENVVLWFKPENDYAGKGFFITYNGSSSIVYVDGANGYYVRQSPDEFLPLNEWTHVVFTFDASAGEAAIYRNGAAQAIGMDGNPVSISATRDVKKIGVSGYGSGAQLRAGLDDLRIYNGAMSASQVQSLYEGKDIASVLPLDVTTEAGTAPVLPKIVSVTYESGSSGSANVSWEAVDPAKYAQEGSFSVQGTVEGTNLKARAQVTVSRKDRTAPVTTAVGLPSGWVNHDVLVTLQAVDEESGTAATYYSIDGGPVQSGTSVRMGSEGTHRLTYWSEDAAGNKEAPHSAEVRIDKTAPELVIRLDTTTLEPANHKMVPVTAAVYARDSLSSIASVVLTSIKSNEPDNGTGDGNTSDDIQQAEYGTEDSRFLLRAERGGRGSGRIYTITYTAHDQAGNQVTSQAIVNVPH</sequence>
<organism evidence="5 6">
    <name type="scientific">Paenibacillus mucilaginosus K02</name>
    <dbReference type="NCBI Taxonomy" id="997761"/>
    <lineage>
        <taxon>Bacteria</taxon>
        <taxon>Bacillati</taxon>
        <taxon>Bacillota</taxon>
        <taxon>Bacilli</taxon>
        <taxon>Bacillales</taxon>
        <taxon>Paenibacillaceae</taxon>
        <taxon>Paenibacillus</taxon>
    </lineage>
</organism>
<evidence type="ECO:0000259" key="4">
    <source>
        <dbReference type="SMART" id="SM00560"/>
    </source>
</evidence>
<feature type="compositionally biased region" description="Low complexity" evidence="3">
    <location>
        <begin position="1735"/>
        <end position="1746"/>
    </location>
</feature>
<dbReference type="InterPro" id="IPR011081">
    <property type="entry name" value="Big_4"/>
</dbReference>
<evidence type="ECO:0000313" key="6">
    <source>
        <dbReference type="Proteomes" id="UP000007392"/>
    </source>
</evidence>
<keyword evidence="1" id="KW-0732">Signal</keyword>
<evidence type="ECO:0000313" key="5">
    <source>
        <dbReference type="EMBL" id="AFH62928.1"/>
    </source>
</evidence>
<dbReference type="NCBIfam" id="NF047446">
    <property type="entry name" value="barrel_OmpL47"/>
    <property type="match status" value="1"/>
</dbReference>
<dbReference type="Pfam" id="PF18951">
    <property type="entry name" value="DUF5695"/>
    <property type="match status" value="2"/>
</dbReference>
<dbReference type="Pfam" id="PF22352">
    <property type="entry name" value="K319L-like_PKD"/>
    <property type="match status" value="1"/>
</dbReference>
<keyword evidence="2" id="KW-1015">Disulfide bond</keyword>
<name>I0BKN1_9BACL</name>
<dbReference type="InterPro" id="IPR006558">
    <property type="entry name" value="LamG-like"/>
</dbReference>
<feature type="domain" description="LamG-like jellyroll fold" evidence="4">
    <location>
        <begin position="1374"/>
        <end position="1514"/>
    </location>
</feature>
<accession>I0BKN1</accession>
<dbReference type="SUPFAM" id="SSF49899">
    <property type="entry name" value="Concanavalin A-like lectins/glucanases"/>
    <property type="match status" value="2"/>
</dbReference>
<dbReference type="Gene3D" id="3.30.1920.20">
    <property type="match status" value="1"/>
</dbReference>
<protein>
    <recommendedName>
        <fullName evidence="4">LamG-like jellyroll fold domain-containing protein</fullName>
    </recommendedName>
</protein>
<feature type="region of interest" description="Disordered" evidence="3">
    <location>
        <begin position="1730"/>
        <end position="1756"/>
    </location>
</feature>
<dbReference type="Pfam" id="PF07532">
    <property type="entry name" value="Big_4"/>
    <property type="match status" value="2"/>
</dbReference>
<evidence type="ECO:0000256" key="1">
    <source>
        <dbReference type="ARBA" id="ARBA00022729"/>
    </source>
</evidence>
<evidence type="ECO:0000256" key="2">
    <source>
        <dbReference type="ARBA" id="ARBA00023157"/>
    </source>
</evidence>
<dbReference type="Pfam" id="PF13385">
    <property type="entry name" value="Laminin_G_3"/>
    <property type="match status" value="2"/>
</dbReference>
<dbReference type="Gene3D" id="2.60.40.10">
    <property type="entry name" value="Immunoglobulins"/>
    <property type="match status" value="1"/>
</dbReference>
<reference evidence="5 6" key="1">
    <citation type="submission" date="2013-06" db="EMBL/GenBank/DDBJ databases">
        <title>Complete genome sequence of Paenibacillus mucilaginosus K02.</title>
        <authorList>
            <person name="Xiao B."/>
            <person name="Sun L."/>
            <person name="Xiao L."/>
            <person name="Lian B."/>
        </authorList>
    </citation>
    <scope>NUCLEOTIDE SEQUENCE [LARGE SCALE GENOMIC DNA]</scope>
    <source>
        <strain evidence="5 6">K02</strain>
    </source>
</reference>
<dbReference type="InterPro" id="IPR013320">
    <property type="entry name" value="ConA-like_dom_sf"/>
</dbReference>